<evidence type="ECO:0000256" key="1">
    <source>
        <dbReference type="SAM" id="Phobius"/>
    </source>
</evidence>
<name>A0A839T3V5_AZOMA</name>
<feature type="transmembrane region" description="Helical" evidence="1">
    <location>
        <begin position="77"/>
        <end position="96"/>
    </location>
</feature>
<dbReference type="EMBL" id="JACHXI010000012">
    <property type="protein sequence ID" value="MBB3104092.1"/>
    <property type="molecule type" value="Genomic_DNA"/>
</dbReference>
<dbReference type="RefSeq" id="WP_221189827.1">
    <property type="nucleotide sequence ID" value="NZ_JACHXI010000012.1"/>
</dbReference>
<reference evidence="2 3" key="1">
    <citation type="submission" date="2020-08" db="EMBL/GenBank/DDBJ databases">
        <title>Genomic Encyclopedia of Type Strains, Phase III (KMG-III): the genomes of soil and plant-associated and newly described type strains.</title>
        <authorList>
            <person name="Whitman W."/>
        </authorList>
    </citation>
    <scope>NUCLEOTIDE SEQUENCE [LARGE SCALE GENOMIC DNA]</scope>
    <source>
        <strain evidence="2 3">CECT 4462</strain>
    </source>
</reference>
<sequence>MRPHIRSLQNRISESARKIDTNREQVASHIETVSMATGVASGIATVAATLAAPTGLAAIGVWLGIADTPLVVQAAPALAITATIAGIVSGIAYFYCRWRRRQQPQS</sequence>
<evidence type="ECO:0000313" key="3">
    <source>
        <dbReference type="Proteomes" id="UP000549250"/>
    </source>
</evidence>
<dbReference type="Proteomes" id="UP000549250">
    <property type="component" value="Unassembled WGS sequence"/>
</dbReference>
<keyword evidence="1" id="KW-0812">Transmembrane</keyword>
<feature type="transmembrane region" description="Helical" evidence="1">
    <location>
        <begin position="43"/>
        <end position="65"/>
    </location>
</feature>
<protein>
    <submittedName>
        <fullName evidence="2">Uncharacterized protein</fullName>
    </submittedName>
</protein>
<keyword evidence="1" id="KW-0472">Membrane</keyword>
<keyword evidence="1" id="KW-1133">Transmembrane helix</keyword>
<keyword evidence="3" id="KW-1185">Reference proteome</keyword>
<accession>A0A839T3V5</accession>
<evidence type="ECO:0000313" key="2">
    <source>
        <dbReference type="EMBL" id="MBB3104092.1"/>
    </source>
</evidence>
<gene>
    <name evidence="2" type="ORF">FHR87_002504</name>
</gene>
<organism evidence="2 3">
    <name type="scientific">Azomonas macrocytogenes</name>
    <name type="common">Azotobacter macrocytogenes</name>
    <dbReference type="NCBI Taxonomy" id="69962"/>
    <lineage>
        <taxon>Bacteria</taxon>
        <taxon>Pseudomonadati</taxon>
        <taxon>Pseudomonadota</taxon>
        <taxon>Gammaproteobacteria</taxon>
        <taxon>Pseudomonadales</taxon>
        <taxon>Pseudomonadaceae</taxon>
        <taxon>Azomonas</taxon>
    </lineage>
</organism>
<proteinExistence type="predicted"/>
<comment type="caution">
    <text evidence="2">The sequence shown here is derived from an EMBL/GenBank/DDBJ whole genome shotgun (WGS) entry which is preliminary data.</text>
</comment>
<dbReference type="AlphaFoldDB" id="A0A839T3V5"/>